<protein>
    <submittedName>
        <fullName evidence="1">Uncharacterized protein</fullName>
    </submittedName>
</protein>
<organism evidence="1">
    <name type="scientific">Siphoviridae sp. ct0yq10</name>
    <dbReference type="NCBI Taxonomy" id="2826270"/>
    <lineage>
        <taxon>Viruses</taxon>
        <taxon>Duplodnaviria</taxon>
        <taxon>Heunggongvirae</taxon>
        <taxon>Uroviricota</taxon>
        <taxon>Caudoviricetes</taxon>
    </lineage>
</organism>
<sequence length="135" mass="16044">MTENRKTKRPEIKEVSRSIKDILEPAFDILMMDPANDRDYIDDLHKIMHEIVKGAHYRFDATDLWELFQMDCVFIATRDSWVRHMPKNLITIARIANNLDKPIIDVFIQEDGNENYKFDVRIMKPTVDTGDNKWF</sequence>
<reference evidence="1" key="1">
    <citation type="journal article" date="2021" name="Proc. Natl. Acad. Sci. U.S.A.">
        <title>A Catalog of Tens of Thousands of Viruses from Human Metagenomes Reveals Hidden Associations with Chronic Diseases.</title>
        <authorList>
            <person name="Tisza M.J."/>
            <person name="Buck C.B."/>
        </authorList>
    </citation>
    <scope>NUCLEOTIDE SEQUENCE</scope>
    <source>
        <strain evidence="1">Ct0yq10</strain>
    </source>
</reference>
<proteinExistence type="predicted"/>
<name>A0A8S5MPR4_9CAUD</name>
<dbReference type="EMBL" id="BK014951">
    <property type="protein sequence ID" value="DAD84047.1"/>
    <property type="molecule type" value="Genomic_DNA"/>
</dbReference>
<accession>A0A8S5MPR4</accession>
<evidence type="ECO:0000313" key="1">
    <source>
        <dbReference type="EMBL" id="DAD84047.1"/>
    </source>
</evidence>